<feature type="compositionally biased region" description="Gly residues" evidence="6">
    <location>
        <begin position="1549"/>
        <end position="1558"/>
    </location>
</feature>
<feature type="chain" id="PRO_5046785168" evidence="8">
    <location>
        <begin position="36"/>
        <end position="1605"/>
    </location>
</feature>
<sequence length="1605" mass="165618">MFFSALKSHRSVAVGIAAALVLGAVPLFGVQSAEAAPAAPASTGIKAQVPVDANGKPLGAISGFQQDGARITLKPASGALRVTFLDAKNFRIQADPSGTLSDPANTSQNDPARSANLVVGADQFSAVPVTVTDGARITLATSAVKLEVDKASGKFTLRRADGSLVWTEAAPLSFGNSSTTQALAGQPGEQFLGGGMQNGRSVHTGQVINISKDYNWADGGNPNAVPYYMSSAGYGVFRNTFAPGSYDFGSTPAAASPLETSTHQEKRFDAYYFVGDYKQALDGYTKLTGRPMMPPVYALEYGDADCYNRSNPDYSSSGFNDPKAPKQNTFDAVKTAEQFKANDMPGAWMLVNDGYGCEYTKDPDPYDPANPGKGLGGTVQEIQKVADLKTGLWTQRSLTNQPLEVGQDGIALRKLDVAWVGEGYRMALTGCESAHNGIEQYSANRGVALMVEGWAGSQRCGIQWTGDHTGSLDAIRWQVPAIAGSGNSGLAFTTADVDGIFGGSPESYVRDLQWKAFAPALYSMSGWAPTDKRPWLYGDAATAINRSYLQLRQQLMPYIYSLAAGSHANGTPMARTMALEFPQDPASYSAEANNQFMLGPDYLVAPVSASTDIRNGIVLPAGSQWVDYWTGNVYQGGQTLNGYKAPLQTLPLFVRAGALVPQGIVARNASLVPEDSALTLNVYPSGSSAFSLYEDDKTSRAYQQGKNTVQDFAVQAPAKNAGDVTVTIGARKGDYSGMAASRPYELKVNSGSKPSSVVRDGAELSALVDQKAFDAAQTGWYYDTAAGAVRVKAGQVAKDASTVVVLKDSSAVGGKDSDATAAQVKLSLDKQVFQGAKTTATASFSNNGDRAKTDLKLSIKTPTGWTVDSVSGDSVANVPAGGTVTAKFVVVPGQAAAAGVQTLEAVASYQDSAGTAQSVSGANQLDVAYSSLAGAFNAVSVTTVAGKASGNFDGGGATFAAEQLASAPIPAGGVKPGGTVPVTTADGTVINYTWPAAGPDVNNSVALNGQTIALKGTGTHLAVLASAASGKGVSPELTLTYADGTKQKQTVFFPNWLQPKDLGGGVLAVSSQGRNNANGLSPEYTQYKYQAFSNSLRLIPGKELASVTLPVATNVKFFDWKVVTQKLPAAPDQDVFASDWPWVSASNGYGVIGKDVANKDAVDSPDLPLAINYTDPATGTNPSYAKGLGAHAPSKITYYLGGQCSSFSAAVGLEKDFGGKIIFTVNGDGRQLYQSRTFTPGFAPEPIKTDLTGVQYLELSLDPANADAINGAHGIWGNAKFNCAAPDTEAPVTTASVSGTPSGSGWYLNAPTVSLSATDNVAAASTQYRSGGSAWTDYTAPVSVPDGVQNFEYRSTDKAGNVEAAKSLALKVDTVLPEVSATVADRKVALAASDAGSGIAATEYSLDGGQTWQGYSAPVAAGDGGLSLLYRASDQAGNVSAAAPAVIVAPISVQPAAPKIEAPQNAVAGGWIKVSLNGFDAGASVEIWLHSTPVRLGSLTVGADGTGSAQLTIPADVPAGAHTLTAVLIGTTVASSAILVVAGAGQSGNGQSDGGGSGNSVNPAAVESNGPLAETGTEIWPLLLLGFGSLAAGAVVLALRRRPRS</sequence>
<dbReference type="Gene3D" id="2.60.40.1180">
    <property type="entry name" value="Golgi alpha-mannosidase II"/>
    <property type="match status" value="2"/>
</dbReference>
<dbReference type="PANTHER" id="PTHR43863:SF2">
    <property type="entry name" value="MALTASE-GLUCOAMYLASE"/>
    <property type="match status" value="1"/>
</dbReference>
<dbReference type="PROSITE" id="PS50847">
    <property type="entry name" value="GRAM_POS_ANCHORING"/>
    <property type="match status" value="1"/>
</dbReference>
<dbReference type="SUPFAM" id="SSF51011">
    <property type="entry name" value="Glycosyl hydrolase domain"/>
    <property type="match status" value="1"/>
</dbReference>
<gene>
    <name evidence="10" type="ORF">JOE69_001701</name>
</gene>
<organism evidence="10 11">
    <name type="scientific">Arthrobacter russicus</name>
    <dbReference type="NCBI Taxonomy" id="172040"/>
    <lineage>
        <taxon>Bacteria</taxon>
        <taxon>Bacillati</taxon>
        <taxon>Actinomycetota</taxon>
        <taxon>Actinomycetes</taxon>
        <taxon>Micrococcales</taxon>
        <taxon>Micrococcaceae</taxon>
        <taxon>Arthrobacter</taxon>
    </lineage>
</organism>
<keyword evidence="10" id="KW-0378">Hydrolase</keyword>
<dbReference type="InterPro" id="IPR025887">
    <property type="entry name" value="Glyco_hydro_31_N_dom"/>
</dbReference>
<dbReference type="PANTHER" id="PTHR43863">
    <property type="entry name" value="HYDROLASE, PUTATIVE (AFU_ORTHOLOGUE AFUA_1G03140)-RELATED"/>
    <property type="match status" value="1"/>
</dbReference>
<dbReference type="InterPro" id="IPR038637">
    <property type="entry name" value="NPCBM_sf"/>
</dbReference>
<dbReference type="Pfam" id="PF17137">
    <property type="entry name" value="DUF5110"/>
    <property type="match status" value="1"/>
</dbReference>
<dbReference type="InterPro" id="IPR008979">
    <property type="entry name" value="Galactose-bd-like_sf"/>
</dbReference>
<dbReference type="EMBL" id="JAVDQF010000001">
    <property type="protein sequence ID" value="MDR6269463.1"/>
    <property type="molecule type" value="Genomic_DNA"/>
</dbReference>
<dbReference type="InterPro" id="IPR051816">
    <property type="entry name" value="Glycosyl_Hydrolase_31"/>
</dbReference>
<evidence type="ECO:0000256" key="4">
    <source>
        <dbReference type="ARBA" id="ARBA00022729"/>
    </source>
</evidence>
<evidence type="ECO:0000313" key="10">
    <source>
        <dbReference type="EMBL" id="MDR6269463.1"/>
    </source>
</evidence>
<dbReference type="InterPro" id="IPR058094">
    <property type="entry name" value="Ig-like_OmpL47-like"/>
</dbReference>
<feature type="transmembrane region" description="Helical" evidence="7">
    <location>
        <begin position="1579"/>
        <end position="1599"/>
    </location>
</feature>
<dbReference type="InterPro" id="IPR013222">
    <property type="entry name" value="Glyco_hyd_98_carb-bd"/>
</dbReference>
<dbReference type="Gene3D" id="2.60.120.1060">
    <property type="entry name" value="NPCBM/NEW2 domain"/>
    <property type="match status" value="1"/>
</dbReference>
<evidence type="ECO:0000256" key="6">
    <source>
        <dbReference type="SAM" id="MobiDB-lite"/>
    </source>
</evidence>
<dbReference type="CDD" id="cd14752">
    <property type="entry name" value="GH31_N"/>
    <property type="match status" value="1"/>
</dbReference>
<keyword evidence="7" id="KW-1133">Transmembrane helix</keyword>
<evidence type="ECO:0000256" key="2">
    <source>
        <dbReference type="ARBA" id="ARBA00022512"/>
    </source>
</evidence>
<dbReference type="RefSeq" id="WP_309797805.1">
    <property type="nucleotide sequence ID" value="NZ_BAAAHY010000005.1"/>
</dbReference>
<dbReference type="Proteomes" id="UP001185069">
    <property type="component" value="Unassembled WGS sequence"/>
</dbReference>
<dbReference type="InterPro" id="IPR000322">
    <property type="entry name" value="Glyco_hydro_31_TIM"/>
</dbReference>
<evidence type="ECO:0000256" key="5">
    <source>
        <dbReference type="ARBA" id="ARBA00023088"/>
    </source>
</evidence>
<name>A0ABU1JAL3_9MICC</name>
<dbReference type="Gene3D" id="2.60.40.1760">
    <property type="entry name" value="glycosyl hydrolase (family 31)"/>
    <property type="match status" value="1"/>
</dbReference>
<dbReference type="InterPro" id="IPR048395">
    <property type="entry name" value="Glyco_hydro_31_C"/>
</dbReference>
<dbReference type="InterPro" id="IPR033403">
    <property type="entry name" value="DUF5110"/>
</dbReference>
<dbReference type="Pfam" id="PF21365">
    <property type="entry name" value="Glyco_hydro_31_3rd"/>
    <property type="match status" value="1"/>
</dbReference>
<keyword evidence="7" id="KW-0812">Transmembrane</keyword>
<dbReference type="Pfam" id="PF10633">
    <property type="entry name" value="NPCBM_assoc"/>
    <property type="match status" value="1"/>
</dbReference>
<proteinExistence type="inferred from homology"/>
<dbReference type="Gene3D" id="3.20.20.80">
    <property type="entry name" value="Glycosidases"/>
    <property type="match status" value="1"/>
</dbReference>
<keyword evidence="2" id="KW-0134">Cell wall</keyword>
<comment type="similarity">
    <text evidence="1">Belongs to the glycosyl hydrolase 31 family.</text>
</comment>
<dbReference type="Gene3D" id="2.60.40.10">
    <property type="entry name" value="Immunoglobulins"/>
    <property type="match status" value="1"/>
</dbReference>
<keyword evidence="11" id="KW-1185">Reference proteome</keyword>
<feature type="domain" description="Gram-positive cocci surface proteins LPxTG" evidence="9">
    <location>
        <begin position="1572"/>
        <end position="1605"/>
    </location>
</feature>
<evidence type="ECO:0000256" key="7">
    <source>
        <dbReference type="SAM" id="Phobius"/>
    </source>
</evidence>
<keyword evidence="4 8" id="KW-0732">Signal</keyword>
<protein>
    <submittedName>
        <fullName evidence="10">Alpha-glucosidase (Family GH31 glycosyl hydrolase)</fullName>
    </submittedName>
</protein>
<dbReference type="InterPro" id="IPR013780">
    <property type="entry name" value="Glyco_hydro_b"/>
</dbReference>
<dbReference type="InterPro" id="IPR017853">
    <property type="entry name" value="GH"/>
</dbReference>
<dbReference type="Pfam" id="PF13802">
    <property type="entry name" value="Gal_mutarotas_2"/>
    <property type="match status" value="1"/>
</dbReference>
<keyword evidence="5" id="KW-0572">Peptidoglycan-anchor</keyword>
<evidence type="ECO:0000313" key="11">
    <source>
        <dbReference type="Proteomes" id="UP001185069"/>
    </source>
</evidence>
<dbReference type="InterPro" id="IPR011013">
    <property type="entry name" value="Gal_mutarotase_sf_dom"/>
</dbReference>
<evidence type="ECO:0000256" key="1">
    <source>
        <dbReference type="ARBA" id="ARBA00007806"/>
    </source>
</evidence>
<dbReference type="Pfam" id="PF01055">
    <property type="entry name" value="Glyco_hydro_31_2nd"/>
    <property type="match status" value="1"/>
</dbReference>
<dbReference type="SUPFAM" id="SSF51445">
    <property type="entry name" value="(Trans)glycosidases"/>
    <property type="match status" value="1"/>
</dbReference>
<dbReference type="Pfam" id="PF08305">
    <property type="entry name" value="NPCBM"/>
    <property type="match status" value="1"/>
</dbReference>
<dbReference type="InterPro" id="IPR013783">
    <property type="entry name" value="Ig-like_fold"/>
</dbReference>
<evidence type="ECO:0000256" key="3">
    <source>
        <dbReference type="ARBA" id="ARBA00022525"/>
    </source>
</evidence>
<dbReference type="SUPFAM" id="SSF74650">
    <property type="entry name" value="Galactose mutarotase-like"/>
    <property type="match status" value="1"/>
</dbReference>
<dbReference type="SMART" id="SM00776">
    <property type="entry name" value="NPCBM"/>
    <property type="match status" value="1"/>
</dbReference>
<keyword evidence="7" id="KW-0472">Membrane</keyword>
<dbReference type="SUPFAM" id="SSF49785">
    <property type="entry name" value="Galactose-binding domain-like"/>
    <property type="match status" value="1"/>
</dbReference>
<dbReference type="NCBIfam" id="NF047446">
    <property type="entry name" value="barrel_OmpL47"/>
    <property type="match status" value="2"/>
</dbReference>
<keyword evidence="3" id="KW-0964">Secreted</keyword>
<dbReference type="GO" id="GO:0016787">
    <property type="term" value="F:hydrolase activity"/>
    <property type="evidence" value="ECO:0007669"/>
    <property type="project" value="UniProtKB-KW"/>
</dbReference>
<dbReference type="InterPro" id="IPR019931">
    <property type="entry name" value="LPXTG_anchor"/>
</dbReference>
<evidence type="ECO:0000259" key="9">
    <source>
        <dbReference type="PROSITE" id="PS50847"/>
    </source>
</evidence>
<feature type="region of interest" description="Disordered" evidence="6">
    <location>
        <begin position="1549"/>
        <end position="1569"/>
    </location>
</feature>
<feature type="signal peptide" evidence="8">
    <location>
        <begin position="1"/>
        <end position="35"/>
    </location>
</feature>
<dbReference type="InterPro" id="IPR018905">
    <property type="entry name" value="A-galactase_NEW3"/>
</dbReference>
<comment type="caution">
    <text evidence="10">The sequence shown here is derived from an EMBL/GenBank/DDBJ whole genome shotgun (WGS) entry which is preliminary data.</text>
</comment>
<accession>A0ABU1JAL3</accession>
<reference evidence="10 11" key="1">
    <citation type="submission" date="2023-07" db="EMBL/GenBank/DDBJ databases">
        <title>Sequencing the genomes of 1000 actinobacteria strains.</title>
        <authorList>
            <person name="Klenk H.-P."/>
        </authorList>
    </citation>
    <scope>NUCLEOTIDE SEQUENCE [LARGE SCALE GENOMIC DNA]</scope>
    <source>
        <strain evidence="10 11">DSM 14555</strain>
    </source>
</reference>
<evidence type="ECO:0000256" key="8">
    <source>
        <dbReference type="SAM" id="SignalP"/>
    </source>
</evidence>